<dbReference type="AlphaFoldDB" id="A0A9D2L041"/>
<feature type="region of interest" description="Disordered" evidence="1">
    <location>
        <begin position="255"/>
        <end position="276"/>
    </location>
</feature>
<organism evidence="2 3">
    <name type="scientific">Candidatus Eisenbergiella merdipullorum</name>
    <dbReference type="NCBI Taxonomy" id="2838553"/>
    <lineage>
        <taxon>Bacteria</taxon>
        <taxon>Bacillati</taxon>
        <taxon>Bacillota</taxon>
        <taxon>Clostridia</taxon>
        <taxon>Lachnospirales</taxon>
        <taxon>Lachnospiraceae</taxon>
        <taxon>Eisenbergiella</taxon>
    </lineage>
</organism>
<accession>A0A9D2L041</accession>
<gene>
    <name evidence="2" type="ORF">H9717_09120</name>
</gene>
<name>A0A9D2L041_9FIRM</name>
<protein>
    <submittedName>
        <fullName evidence="2">Uncharacterized protein</fullName>
    </submittedName>
</protein>
<sequence>MEYLDAYLVKEKKKRCVLLPAPDRVEYIPDADDEVEITFILLPARWLKRPGKLAEKLSRISRRRPPGRQVWYEDRLQMPFLPGLFWMKRFYREQPVRENMIVLLPDLGEEEPERKLMRQEQWMQEFLGEDYGELNGLLLVSTALPESSGSLPVTESFAYYRHIYQDTGLPVICAGRLPEYFRQKAAGRTVCIDARLGGSVPYRSLPEKTLYLDMAPDMEKARLLNAKRKDVCYRSVRMYLDTFVRKRYNTNRCKSEEKGRRHLPSGAFAVNEQERE</sequence>
<reference evidence="2" key="1">
    <citation type="journal article" date="2021" name="PeerJ">
        <title>Extensive microbial diversity within the chicken gut microbiome revealed by metagenomics and culture.</title>
        <authorList>
            <person name="Gilroy R."/>
            <person name="Ravi A."/>
            <person name="Getino M."/>
            <person name="Pursley I."/>
            <person name="Horton D.L."/>
            <person name="Alikhan N.F."/>
            <person name="Baker D."/>
            <person name="Gharbi K."/>
            <person name="Hall N."/>
            <person name="Watson M."/>
            <person name="Adriaenssens E.M."/>
            <person name="Foster-Nyarko E."/>
            <person name="Jarju S."/>
            <person name="Secka A."/>
            <person name="Antonio M."/>
            <person name="Oren A."/>
            <person name="Chaudhuri R.R."/>
            <person name="La Ragione R."/>
            <person name="Hildebrand F."/>
            <person name="Pallen M.J."/>
        </authorList>
    </citation>
    <scope>NUCLEOTIDE SEQUENCE</scope>
    <source>
        <strain evidence="2">CHK179-7159</strain>
    </source>
</reference>
<dbReference type="Proteomes" id="UP000886858">
    <property type="component" value="Unassembled WGS sequence"/>
</dbReference>
<evidence type="ECO:0000256" key="1">
    <source>
        <dbReference type="SAM" id="MobiDB-lite"/>
    </source>
</evidence>
<dbReference type="EMBL" id="DWYY01000099">
    <property type="protein sequence ID" value="HJA93253.1"/>
    <property type="molecule type" value="Genomic_DNA"/>
</dbReference>
<comment type="caution">
    <text evidence="2">The sequence shown here is derived from an EMBL/GenBank/DDBJ whole genome shotgun (WGS) entry which is preliminary data.</text>
</comment>
<proteinExistence type="predicted"/>
<reference evidence="2" key="2">
    <citation type="submission" date="2021-04" db="EMBL/GenBank/DDBJ databases">
        <authorList>
            <person name="Gilroy R."/>
        </authorList>
    </citation>
    <scope>NUCLEOTIDE SEQUENCE</scope>
    <source>
        <strain evidence="2">CHK179-7159</strain>
    </source>
</reference>
<evidence type="ECO:0000313" key="2">
    <source>
        <dbReference type="EMBL" id="HJA93253.1"/>
    </source>
</evidence>
<evidence type="ECO:0000313" key="3">
    <source>
        <dbReference type="Proteomes" id="UP000886858"/>
    </source>
</evidence>